<organism evidence="2 3">
    <name type="scientific">Candidatus Colimorpha enterica</name>
    <dbReference type="NCBI Taxonomy" id="3083063"/>
    <lineage>
        <taxon>Bacteria</taxon>
        <taxon>Pseudomonadati</taxon>
        <taxon>Bacteroidota</taxon>
        <taxon>Bacteroidia</taxon>
        <taxon>Bacteroidales</taxon>
        <taxon>Candidatus Colimorpha</taxon>
    </lineage>
</organism>
<feature type="chain" id="PRO_5042007012" description="Extracellular solute-binding protein" evidence="1">
    <location>
        <begin position="21"/>
        <end position="483"/>
    </location>
</feature>
<evidence type="ECO:0000313" key="2">
    <source>
        <dbReference type="EMBL" id="MCI5756473.1"/>
    </source>
</evidence>
<reference evidence="2 3" key="1">
    <citation type="submission" date="2022-03" db="EMBL/GenBank/DDBJ databases">
        <title>Metagenome-assembled genomes from swine fecal metagenomes.</title>
        <authorList>
            <person name="Holman D.B."/>
            <person name="Kommadath A."/>
        </authorList>
    </citation>
    <scope>NUCLEOTIDE SEQUENCE [LARGE SCALE GENOMIC DNA]</scope>
    <source>
        <strain evidence="2">SUG147</strain>
    </source>
</reference>
<dbReference type="PROSITE" id="PS51257">
    <property type="entry name" value="PROKAR_LIPOPROTEIN"/>
    <property type="match status" value="1"/>
</dbReference>
<dbReference type="Gene3D" id="3.40.190.10">
    <property type="entry name" value="Periplasmic binding protein-like II"/>
    <property type="match status" value="1"/>
</dbReference>
<accession>A0AAE3FL21</accession>
<evidence type="ECO:0000313" key="3">
    <source>
        <dbReference type="Proteomes" id="UP001139365"/>
    </source>
</evidence>
<feature type="signal peptide" evidence="1">
    <location>
        <begin position="1"/>
        <end position="20"/>
    </location>
</feature>
<comment type="caution">
    <text evidence="2">The sequence shown here is derived from an EMBL/GenBank/DDBJ whole genome shotgun (WGS) entry which is preliminary data.</text>
</comment>
<evidence type="ECO:0008006" key="4">
    <source>
        <dbReference type="Google" id="ProtNLM"/>
    </source>
</evidence>
<proteinExistence type="predicted"/>
<evidence type="ECO:0000256" key="1">
    <source>
        <dbReference type="SAM" id="SignalP"/>
    </source>
</evidence>
<protein>
    <recommendedName>
        <fullName evidence="4">Extracellular solute-binding protein</fullName>
    </recommendedName>
</protein>
<name>A0AAE3FL21_9BACT</name>
<keyword evidence="1" id="KW-0732">Signal</keyword>
<gene>
    <name evidence="2" type="ORF">MR241_09310</name>
</gene>
<dbReference type="AlphaFoldDB" id="A0AAE3FL21"/>
<dbReference type="EMBL" id="JALEMU010000154">
    <property type="protein sequence ID" value="MCI5756473.1"/>
    <property type="molecule type" value="Genomic_DNA"/>
</dbReference>
<dbReference type="SUPFAM" id="SSF53850">
    <property type="entry name" value="Periplasmic binding protein-like II"/>
    <property type="match status" value="1"/>
</dbReference>
<sequence length="483" mass="54224">MKKLSLLIAVITVFAVIACACSTKGGTGNGTTEPAATSGDEFADNVPMDLKYNGYEFVMAFPNPADHGLDYQIIDDGSAASQIDTAIYNRNRQIEGRFDITISGLTAGLSDTQTSYFIDAILSGEDAVDLAYIAFTFSGIPWITSGYAMPWNNIEYIDTDRVYWNQSIIDNLAVDGKYFLIQGDLNWPSMISTQVVFFNSNVAKEYQVENLYDAVNAGTWTFDKMRTIAKGISQDLNNDGKFDENDKFGITMCYYGAVYEIGIAANYITVAQDDGRLKMNVDTEKFADIVNYAIDLIYSEGTTYIERYDYVTESKGIGIFFDDRSLFMLTGLGTGDHFRNEMSDYGIIPWPKWDENQEKYCTTNDQWGLSCSIPKSATNTARTGAITEALCALSGRLVYPTYYEKVLSIRNTRDEESKKMLDLIFSNIIFDPGIAFGTRETYIPLNKLVKDKSNNLASWSAKYSKKIQAQFDELYDYVKQNYN</sequence>
<dbReference type="Proteomes" id="UP001139365">
    <property type="component" value="Unassembled WGS sequence"/>
</dbReference>